<comment type="caution">
    <text evidence="3">The sequence shown here is derived from an EMBL/GenBank/DDBJ whole genome shotgun (WGS) entry which is preliminary data.</text>
</comment>
<feature type="transmembrane region" description="Helical" evidence="2">
    <location>
        <begin position="220"/>
        <end position="238"/>
    </location>
</feature>
<keyword evidence="2" id="KW-0472">Membrane</keyword>
<reference evidence="3 4" key="1">
    <citation type="journal article" date="2019" name="Nat. Microbiol.">
        <title>Mediterranean grassland soil C-N compound turnover is dependent on rainfall and depth, and is mediated by genomically divergent microorganisms.</title>
        <authorList>
            <person name="Diamond S."/>
            <person name="Andeer P.F."/>
            <person name="Li Z."/>
            <person name="Crits-Christoph A."/>
            <person name="Burstein D."/>
            <person name="Anantharaman K."/>
            <person name="Lane K.R."/>
            <person name="Thomas B.C."/>
            <person name="Pan C."/>
            <person name="Northen T.R."/>
            <person name="Banfield J.F."/>
        </authorList>
    </citation>
    <scope>NUCLEOTIDE SEQUENCE [LARGE SCALE GENOMIC DNA]</scope>
    <source>
        <strain evidence="3">WS_10</strain>
    </source>
</reference>
<evidence type="ECO:0000313" key="4">
    <source>
        <dbReference type="Proteomes" id="UP000319836"/>
    </source>
</evidence>
<feature type="transmembrane region" description="Helical" evidence="2">
    <location>
        <begin position="145"/>
        <end position="166"/>
    </location>
</feature>
<dbReference type="EMBL" id="VBPA01000136">
    <property type="protein sequence ID" value="TMQ71270.1"/>
    <property type="molecule type" value="Genomic_DNA"/>
</dbReference>
<name>A0A538U5V3_UNCEI</name>
<feature type="region of interest" description="Disordered" evidence="1">
    <location>
        <begin position="1"/>
        <end position="25"/>
    </location>
</feature>
<feature type="transmembrane region" description="Helical" evidence="2">
    <location>
        <begin position="172"/>
        <end position="199"/>
    </location>
</feature>
<feature type="compositionally biased region" description="Basic residues" evidence="1">
    <location>
        <begin position="1"/>
        <end position="13"/>
    </location>
</feature>
<dbReference type="Proteomes" id="UP000319836">
    <property type="component" value="Unassembled WGS sequence"/>
</dbReference>
<evidence type="ECO:0000313" key="3">
    <source>
        <dbReference type="EMBL" id="TMQ71270.1"/>
    </source>
</evidence>
<sequence>MTRRPNANRRAPRPPKSEPAPSRQAEFRWPSTGELLDLRAPYLIPAFLVLVTRIGVWLSIPSAAEDAYITYRFARNFANGFGFVFNPGERVFGFSSPLWTLWMALGIKLGASPVSWGRVTTLVVELVTLVIVATMLRREFSNRSAWCFAFLWGAWPYFAAVSASGMENQTMVGLIALAAAWCATRSPLTGPMLAAVALIRPEGLVSALVLGTRARWRDRLIAIAIVTAAVVALALYFGSPVPQSLIAKSRVYGTPGPWRGRYWWDWVFPFVFWRFPQVTETGHLFLLTVVLAPAAWFGARALWEARSRPLAVFTAACVAVWLGYALLGVAYFWWYFTMPITGFFTIAAVGFPRLARGPALFVSGALLTVGLWTVSPQLYLGRARNEALDFGGVAAFLAQHAQPGQKVLLEPIGMVGYGSPVRVVDEVGLVSPQVARRRAQGPGWYTDVVAQERPDWIVARRGMLTGGRVFAGIGAPFRAPAEREALLARYRVEAVLDTSGGDNSLIVMSRR</sequence>
<organism evidence="3 4">
    <name type="scientific">Eiseniibacteriota bacterium</name>
    <dbReference type="NCBI Taxonomy" id="2212470"/>
    <lineage>
        <taxon>Bacteria</taxon>
        <taxon>Candidatus Eiseniibacteriota</taxon>
    </lineage>
</organism>
<feature type="transmembrane region" description="Helical" evidence="2">
    <location>
        <begin position="284"/>
        <end position="303"/>
    </location>
</feature>
<gene>
    <name evidence="3" type="ORF">E6K80_06085</name>
</gene>
<evidence type="ECO:0008006" key="5">
    <source>
        <dbReference type="Google" id="ProtNLM"/>
    </source>
</evidence>
<dbReference type="AlphaFoldDB" id="A0A538U5V3"/>
<feature type="transmembrane region" description="Helical" evidence="2">
    <location>
        <begin position="354"/>
        <end position="374"/>
    </location>
</feature>
<protein>
    <recommendedName>
        <fullName evidence="5">DUF2029 domain-containing protein</fullName>
    </recommendedName>
</protein>
<evidence type="ECO:0000256" key="2">
    <source>
        <dbReference type="SAM" id="Phobius"/>
    </source>
</evidence>
<evidence type="ECO:0000256" key="1">
    <source>
        <dbReference type="SAM" id="MobiDB-lite"/>
    </source>
</evidence>
<feature type="transmembrane region" description="Helical" evidence="2">
    <location>
        <begin position="310"/>
        <end position="334"/>
    </location>
</feature>
<accession>A0A538U5V3</accession>
<keyword evidence="2" id="KW-0812">Transmembrane</keyword>
<keyword evidence="2" id="KW-1133">Transmembrane helix</keyword>
<feature type="transmembrane region" description="Helical" evidence="2">
    <location>
        <begin position="115"/>
        <end position="133"/>
    </location>
</feature>
<proteinExistence type="predicted"/>